<evidence type="ECO:0000313" key="10">
    <source>
        <dbReference type="Proteomes" id="UP000236343"/>
    </source>
</evidence>
<accession>A0A2G8YE75</accession>
<feature type="compositionally biased region" description="Low complexity" evidence="8">
    <location>
        <begin position="234"/>
        <end position="246"/>
    </location>
</feature>
<keyword evidence="5" id="KW-0690">Ribosome biogenesis</keyword>
<gene>
    <name evidence="9" type="ORF">TGCOUG_263440</name>
</gene>
<comment type="similarity">
    <text evidence="3">Belongs to the NOP53 family.</text>
</comment>
<dbReference type="EMBL" id="AGQR02000043">
    <property type="protein sequence ID" value="PIM05568.1"/>
    <property type="molecule type" value="Genomic_DNA"/>
</dbReference>
<dbReference type="InterPro" id="IPR011687">
    <property type="entry name" value="Nop53/GLTSCR2"/>
</dbReference>
<dbReference type="PANTHER" id="PTHR14211">
    <property type="entry name" value="GLIOMA SUPPRESSOR CANDIDATE REGION GENE 2"/>
    <property type="match status" value="1"/>
</dbReference>
<evidence type="ECO:0000256" key="8">
    <source>
        <dbReference type="SAM" id="MobiDB-lite"/>
    </source>
</evidence>
<feature type="region of interest" description="Disordered" evidence="8">
    <location>
        <begin position="579"/>
        <end position="600"/>
    </location>
</feature>
<dbReference type="PANTHER" id="PTHR14211:SF7">
    <property type="entry name" value="RIBOSOME BIOGENESIS PROTEIN NOP53"/>
    <property type="match status" value="1"/>
</dbReference>
<evidence type="ECO:0000313" key="9">
    <source>
        <dbReference type="EMBL" id="PIM05568.1"/>
    </source>
</evidence>
<name>A0A2G8YE75_TOXGO</name>
<feature type="compositionally biased region" description="Low complexity" evidence="8">
    <location>
        <begin position="159"/>
        <end position="184"/>
    </location>
</feature>
<keyword evidence="6" id="KW-0539">Nucleus</keyword>
<dbReference type="Pfam" id="PF07767">
    <property type="entry name" value="Nop53"/>
    <property type="match status" value="1"/>
</dbReference>
<dbReference type="GO" id="GO:0000027">
    <property type="term" value="P:ribosomal large subunit assembly"/>
    <property type="evidence" value="ECO:0007669"/>
    <property type="project" value="TreeGrafter"/>
</dbReference>
<feature type="region of interest" description="Disordered" evidence="8">
    <location>
        <begin position="111"/>
        <end position="136"/>
    </location>
</feature>
<feature type="compositionally biased region" description="Acidic residues" evidence="8">
    <location>
        <begin position="415"/>
        <end position="427"/>
    </location>
</feature>
<feature type="coiled-coil region" evidence="7">
    <location>
        <begin position="468"/>
        <end position="507"/>
    </location>
</feature>
<comment type="subcellular location">
    <subcellularLocation>
        <location evidence="1">Nucleus</location>
        <location evidence="1">Nucleolus</location>
    </subcellularLocation>
    <subcellularLocation>
        <location evidence="2">Nucleus</location>
        <location evidence="2">Nucleoplasm</location>
    </subcellularLocation>
</comment>
<feature type="region of interest" description="Disordered" evidence="8">
    <location>
        <begin position="157"/>
        <end position="268"/>
    </location>
</feature>
<protein>
    <recommendedName>
        <fullName evidence="4">Ribosome biogenesis protein NOP53</fullName>
    </recommendedName>
</protein>
<evidence type="ECO:0000256" key="2">
    <source>
        <dbReference type="ARBA" id="ARBA00004642"/>
    </source>
</evidence>
<reference evidence="9 10" key="1">
    <citation type="journal article" date="2016" name="Nat. Commun.">
        <title>Local admixture of amplified and diversified secreted pathogenesis determinants shapes mosaic Toxoplasma gondii genomes.</title>
        <authorList>
            <person name="Lorenzi H."/>
            <person name="Khan A."/>
            <person name="Behnke M.S."/>
            <person name="Namasivayam S."/>
            <person name="Swapna L.S."/>
            <person name="Hadjithomas M."/>
            <person name="Karamycheva S."/>
            <person name="Pinney D."/>
            <person name="Brunk B.P."/>
            <person name="Ajioka J.W."/>
            <person name="Ajzenberg D."/>
            <person name="Boothroyd J.C."/>
            <person name="Boyle J.P."/>
            <person name="Darde M.L."/>
            <person name="Diaz-Miranda M.A."/>
            <person name="Dubey J.P."/>
            <person name="Fritz H.M."/>
            <person name="Gennari S.M."/>
            <person name="Gregory B.D."/>
            <person name="Kim K."/>
            <person name="Saeij J.P."/>
            <person name="Su C."/>
            <person name="White M.W."/>
            <person name="Zhu X.Q."/>
            <person name="Howe D.K."/>
            <person name="Rosenthal B.M."/>
            <person name="Grigg M.E."/>
            <person name="Parkinson J."/>
            <person name="Liu L."/>
            <person name="Kissinger J.C."/>
            <person name="Roos D.S."/>
            <person name="Sibley L.D."/>
        </authorList>
    </citation>
    <scope>NUCLEOTIDE SEQUENCE [LARGE SCALE GENOMIC DNA]</scope>
    <source>
        <strain evidence="9 10">COUG</strain>
    </source>
</reference>
<dbReference type="VEuPathDB" id="ToxoDB:TGCOUG_263440"/>
<dbReference type="GO" id="GO:0006364">
    <property type="term" value="P:rRNA processing"/>
    <property type="evidence" value="ECO:0007669"/>
    <property type="project" value="TreeGrafter"/>
</dbReference>
<evidence type="ECO:0000256" key="7">
    <source>
        <dbReference type="SAM" id="Coils"/>
    </source>
</evidence>
<proteinExistence type="inferred from homology"/>
<dbReference type="GO" id="GO:0008097">
    <property type="term" value="F:5S rRNA binding"/>
    <property type="evidence" value="ECO:0007669"/>
    <property type="project" value="TreeGrafter"/>
</dbReference>
<sequence length="600" mass="66523">MPPPSKKQKWRRTDLSATERHVEDLALHERVDRLEAAGELFTLDTEGTSAASNLTQRARRLVKSRSLSATGEHGVRDSACLASSKAPLLQVVSKHHRQHILKVLQRKADAEKLQGAKTSSHASERKSAPTPHSSSLSAADIWGASIVASENAKKKKHLPSWLSSSSSSSSFSSSSSPQTRPSSLALAPVRTAVNSKTELAEKSENSSRKREREEPDNETSSSSDILPKSKKQKASSSSSPSASSTSRSRDKVPARKKKRPALTSRALRSFDSLRAVVPAVQTPDHGESYNPSPEAHAQALLTAAVCTLEEREQWQQTGAHSRSQRVLPRDPEVLEELLLAKTLQEEDTKGSFSKYRKPVDAALAKVLPREKIQELSESQKQRLLYRLVDGGEKVLLDADGALRLVEEEVQHSAGDSEEENSEEEADDPSLFRQPVRREKKKTQADKNRHLRFLQQQRRRAAKLSSRERRAALARLDDLLRECDEDEEDRQEAQKDKEERLKAKIEAAKQGRVKLRIGRNRFVEPPPAVALPDDLSGGSLRTMKALRGGALSAQLTSLQRRGLVELPPTGGATAAYLRRVQKDRSRRISSKKPVRKRQLGT</sequence>
<dbReference type="Proteomes" id="UP000236343">
    <property type="component" value="Unassembled WGS sequence"/>
</dbReference>
<feature type="region of interest" description="Disordered" evidence="8">
    <location>
        <begin position="409"/>
        <end position="447"/>
    </location>
</feature>
<evidence type="ECO:0000256" key="6">
    <source>
        <dbReference type="ARBA" id="ARBA00023242"/>
    </source>
</evidence>
<dbReference type="GO" id="GO:0005730">
    <property type="term" value="C:nucleolus"/>
    <property type="evidence" value="ECO:0007669"/>
    <property type="project" value="UniProtKB-SubCell"/>
</dbReference>
<feature type="compositionally biased region" description="Basic and acidic residues" evidence="8">
    <location>
        <begin position="198"/>
        <end position="213"/>
    </location>
</feature>
<evidence type="ECO:0000256" key="1">
    <source>
        <dbReference type="ARBA" id="ARBA00004604"/>
    </source>
</evidence>
<dbReference type="AlphaFoldDB" id="A0A2G8YE75"/>
<evidence type="ECO:0000256" key="3">
    <source>
        <dbReference type="ARBA" id="ARBA00008838"/>
    </source>
</evidence>
<keyword evidence="7" id="KW-0175">Coiled coil</keyword>
<dbReference type="GO" id="GO:0005654">
    <property type="term" value="C:nucleoplasm"/>
    <property type="evidence" value="ECO:0007669"/>
    <property type="project" value="UniProtKB-SubCell"/>
</dbReference>
<organism evidence="9 10">
    <name type="scientific">Toxoplasma gondii COUG</name>
    <dbReference type="NCBI Taxonomy" id="1074873"/>
    <lineage>
        <taxon>Eukaryota</taxon>
        <taxon>Sar</taxon>
        <taxon>Alveolata</taxon>
        <taxon>Apicomplexa</taxon>
        <taxon>Conoidasida</taxon>
        <taxon>Coccidia</taxon>
        <taxon>Eucoccidiorida</taxon>
        <taxon>Eimeriorina</taxon>
        <taxon>Sarcocystidae</taxon>
        <taxon>Toxoplasma</taxon>
    </lineage>
</organism>
<evidence type="ECO:0000256" key="4">
    <source>
        <dbReference type="ARBA" id="ARBA00018339"/>
    </source>
</evidence>
<comment type="caution">
    <text evidence="9">The sequence shown here is derived from an EMBL/GenBank/DDBJ whole genome shotgun (WGS) entry which is preliminary data.</text>
</comment>
<evidence type="ECO:0000256" key="5">
    <source>
        <dbReference type="ARBA" id="ARBA00022517"/>
    </source>
</evidence>